<comment type="function">
    <text evidence="3 14 16">Endonuclease that specifically degrades the RNA of RNA-DNA hybrids.</text>
</comment>
<dbReference type="HAMAP" id="MF_00052_A">
    <property type="entry name" value="RNase_HII_A"/>
    <property type="match status" value="1"/>
</dbReference>
<evidence type="ECO:0000256" key="10">
    <source>
        <dbReference type="ARBA" id="ARBA00022723"/>
    </source>
</evidence>
<dbReference type="GO" id="GO:0032299">
    <property type="term" value="C:ribonuclease H2 complex"/>
    <property type="evidence" value="ECO:0007669"/>
    <property type="project" value="TreeGrafter"/>
</dbReference>
<dbReference type="EMBL" id="CP002057">
    <property type="protein sequence ID" value="ADI35926.1"/>
    <property type="molecule type" value="Genomic_DNA"/>
</dbReference>
<organism evidence="18 19">
    <name type="scientific">Methanococcus voltae (strain ATCC BAA-1334 / A3)</name>
    <dbReference type="NCBI Taxonomy" id="456320"/>
    <lineage>
        <taxon>Archaea</taxon>
        <taxon>Methanobacteriati</taxon>
        <taxon>Methanobacteriota</taxon>
        <taxon>Methanomada group</taxon>
        <taxon>Methanococci</taxon>
        <taxon>Methanococcales</taxon>
        <taxon>Methanococcaceae</taxon>
        <taxon>Methanococcus</taxon>
    </lineage>
</organism>
<dbReference type="PANTHER" id="PTHR10954:SF23">
    <property type="entry name" value="RIBONUCLEASE"/>
    <property type="match status" value="1"/>
</dbReference>
<evidence type="ECO:0000256" key="9">
    <source>
        <dbReference type="ARBA" id="ARBA00022722"/>
    </source>
</evidence>
<dbReference type="GO" id="GO:0005737">
    <property type="term" value="C:cytoplasm"/>
    <property type="evidence" value="ECO:0007669"/>
    <property type="project" value="UniProtKB-SubCell"/>
</dbReference>
<dbReference type="STRING" id="456320.Mvol_0266"/>
<comment type="cofactor">
    <cofactor evidence="14 15">
        <name>Mn(2+)</name>
        <dbReference type="ChEBI" id="CHEBI:29035"/>
    </cofactor>
    <cofactor evidence="14 15">
        <name>Mg(2+)</name>
        <dbReference type="ChEBI" id="CHEBI:18420"/>
    </cofactor>
    <text evidence="14 15">Manganese or magnesium. Binds 1 divalent metal ion per monomer in the absence of substrate. May bind a second metal ion after substrate binding.</text>
</comment>
<keyword evidence="11 14" id="KW-0255">Endonuclease</keyword>
<name>D7DS16_METV3</name>
<evidence type="ECO:0000256" key="14">
    <source>
        <dbReference type="HAMAP-Rule" id="MF_00052"/>
    </source>
</evidence>
<dbReference type="Proteomes" id="UP000007722">
    <property type="component" value="Chromosome"/>
</dbReference>
<evidence type="ECO:0000256" key="5">
    <source>
        <dbReference type="ARBA" id="ARBA00007383"/>
    </source>
</evidence>
<dbReference type="InterPro" id="IPR023160">
    <property type="entry name" value="RNase_HII_hlx-loop-hlx_cap_dom"/>
</dbReference>
<dbReference type="InterPro" id="IPR036397">
    <property type="entry name" value="RNaseH_sf"/>
</dbReference>
<dbReference type="Gene3D" id="1.10.10.460">
    <property type="entry name" value="Ribonuclease hii. Domain 2"/>
    <property type="match status" value="1"/>
</dbReference>
<keyword evidence="12 14" id="KW-0378">Hydrolase</keyword>
<evidence type="ECO:0000256" key="11">
    <source>
        <dbReference type="ARBA" id="ARBA00022759"/>
    </source>
</evidence>
<evidence type="ECO:0000256" key="7">
    <source>
        <dbReference type="ARBA" id="ARBA00019179"/>
    </source>
</evidence>
<feature type="binding site" evidence="14 15">
    <location>
        <position position="23"/>
    </location>
    <ligand>
        <name>a divalent metal cation</name>
        <dbReference type="ChEBI" id="CHEBI:60240"/>
    </ligand>
</feature>
<keyword evidence="8 14" id="KW-0963">Cytoplasm</keyword>
<dbReference type="InterPro" id="IPR012337">
    <property type="entry name" value="RNaseH-like_sf"/>
</dbReference>
<dbReference type="GO" id="GO:0043137">
    <property type="term" value="P:DNA replication, removal of RNA primer"/>
    <property type="evidence" value="ECO:0007669"/>
    <property type="project" value="TreeGrafter"/>
</dbReference>
<dbReference type="NCBIfam" id="TIGR00729">
    <property type="entry name" value="ribonuclease HII"/>
    <property type="match status" value="1"/>
</dbReference>
<dbReference type="GO" id="GO:0004523">
    <property type="term" value="F:RNA-DNA hybrid ribonuclease activity"/>
    <property type="evidence" value="ECO:0007669"/>
    <property type="project" value="UniProtKB-UniRule"/>
</dbReference>
<dbReference type="KEGG" id="mvo:Mvol_0266"/>
<comment type="similarity">
    <text evidence="5 14 16">Belongs to the RNase HII family.</text>
</comment>
<evidence type="ECO:0000256" key="15">
    <source>
        <dbReference type="PROSITE-ProRule" id="PRU01319"/>
    </source>
</evidence>
<sequence length="264" mass="30199">MLKNDNENEPENQIITPKVVGLDEAGRGPVIGPMVIAGVLLKMDNKENAKTFYDLDLKDSKKLSKKKRETLYKEIQKLAKVEKVIITAKEIDAQMNIINLNKIELNGFSSIINKFYKDIYGLDENKRDSGFLTYIDACSSNETSFSNQLKAKLINKNIDLIAEHKADDNYKIVSAASIIAKVNRDNIIDSYNEKYEALGYTIGSGYPSDPKTKKFLRQYLEDNKELPDIVRFSWNTTKKLLKEYNQENGNIDLKCENLLKWVKN</sequence>
<dbReference type="InterPro" id="IPR004649">
    <property type="entry name" value="RNase_H2_suA"/>
</dbReference>
<dbReference type="GO" id="GO:0003723">
    <property type="term" value="F:RNA binding"/>
    <property type="evidence" value="ECO:0007669"/>
    <property type="project" value="UniProtKB-UniRule"/>
</dbReference>
<dbReference type="FunFam" id="1.10.10.460:FF:000001">
    <property type="entry name" value="Ribonuclease"/>
    <property type="match status" value="1"/>
</dbReference>
<comment type="catalytic activity">
    <reaction evidence="1 14 15 16">
        <text>Endonucleolytic cleavage to 5'-phosphomonoester.</text>
        <dbReference type="EC" id="3.1.26.4"/>
    </reaction>
</comment>
<evidence type="ECO:0000259" key="17">
    <source>
        <dbReference type="PROSITE" id="PS51975"/>
    </source>
</evidence>
<evidence type="ECO:0000256" key="3">
    <source>
        <dbReference type="ARBA" id="ARBA00004065"/>
    </source>
</evidence>
<evidence type="ECO:0000256" key="13">
    <source>
        <dbReference type="ARBA" id="ARBA00023211"/>
    </source>
</evidence>
<reference evidence="18 19" key="1">
    <citation type="submission" date="2010-05" db="EMBL/GenBank/DDBJ databases">
        <title>Complete sequence of Methanococcus voltae A3.</title>
        <authorList>
            <consortium name="US DOE Joint Genome Institute"/>
            <person name="Lucas S."/>
            <person name="Copeland A."/>
            <person name="Lapidus A."/>
            <person name="Cheng J.-F."/>
            <person name="Bruce D."/>
            <person name="Goodwin L."/>
            <person name="Pitluck S."/>
            <person name="Lowry S."/>
            <person name="Clum A."/>
            <person name="Land M."/>
            <person name="Hauser L."/>
            <person name="Kyrpides N."/>
            <person name="Mikhailova N."/>
            <person name="Whitman W.B."/>
            <person name="Woyke T."/>
        </authorList>
    </citation>
    <scope>NUCLEOTIDE SEQUENCE [LARGE SCALE GENOMIC DNA]</scope>
    <source>
        <strain evidence="19">ATCC BAA-1334 / A3</strain>
    </source>
</reference>
<dbReference type="HOGENOM" id="CLU_036532_0_4_2"/>
<dbReference type="SUPFAM" id="SSF53098">
    <property type="entry name" value="Ribonuclease H-like"/>
    <property type="match status" value="1"/>
</dbReference>
<dbReference type="InterPro" id="IPR020787">
    <property type="entry name" value="RNase_HII_arc"/>
</dbReference>
<dbReference type="AlphaFoldDB" id="D7DS16"/>
<dbReference type="GO" id="GO:0030145">
    <property type="term" value="F:manganese ion binding"/>
    <property type="evidence" value="ECO:0007669"/>
    <property type="project" value="UniProtKB-UniRule"/>
</dbReference>
<dbReference type="FunCoup" id="D7DS16">
    <property type="interactions" value="121"/>
</dbReference>
<evidence type="ECO:0000256" key="6">
    <source>
        <dbReference type="ARBA" id="ARBA00012180"/>
    </source>
</evidence>
<evidence type="ECO:0000256" key="8">
    <source>
        <dbReference type="ARBA" id="ARBA00022490"/>
    </source>
</evidence>
<dbReference type="Pfam" id="PF01351">
    <property type="entry name" value="RNase_HII"/>
    <property type="match status" value="1"/>
</dbReference>
<keyword evidence="10 14" id="KW-0479">Metal-binding</keyword>
<feature type="domain" description="RNase H type-2" evidence="17">
    <location>
        <begin position="17"/>
        <end position="246"/>
    </location>
</feature>
<evidence type="ECO:0000313" key="18">
    <source>
        <dbReference type="EMBL" id="ADI35926.1"/>
    </source>
</evidence>
<comment type="cofactor">
    <cofactor evidence="2">
        <name>Mg(2+)</name>
        <dbReference type="ChEBI" id="CHEBI:18420"/>
    </cofactor>
</comment>
<dbReference type="EC" id="3.1.26.4" evidence="6 14"/>
<comment type="subcellular location">
    <subcellularLocation>
        <location evidence="4 14">Cytoplasm</location>
    </subcellularLocation>
</comment>
<dbReference type="InterPro" id="IPR001352">
    <property type="entry name" value="RNase_HII/HIII"/>
</dbReference>
<evidence type="ECO:0000256" key="12">
    <source>
        <dbReference type="ARBA" id="ARBA00022801"/>
    </source>
</evidence>
<dbReference type="eggNOG" id="arCOG04121">
    <property type="taxonomic scope" value="Archaea"/>
</dbReference>
<evidence type="ECO:0000256" key="16">
    <source>
        <dbReference type="RuleBase" id="RU003515"/>
    </source>
</evidence>
<accession>D7DS16</accession>
<dbReference type="InParanoid" id="D7DS16"/>
<gene>
    <name evidence="14" type="primary">rnhB</name>
    <name evidence="18" type="ordered locus">Mvol_0266</name>
</gene>
<dbReference type="InterPro" id="IPR024567">
    <property type="entry name" value="RNase_HII/HIII_dom"/>
</dbReference>
<dbReference type="Gene3D" id="3.30.420.10">
    <property type="entry name" value="Ribonuclease H-like superfamily/Ribonuclease H"/>
    <property type="match status" value="1"/>
</dbReference>
<feature type="binding site" evidence="14 15">
    <location>
        <position position="136"/>
    </location>
    <ligand>
        <name>a divalent metal cation</name>
        <dbReference type="ChEBI" id="CHEBI:60240"/>
    </ligand>
</feature>
<evidence type="ECO:0000256" key="1">
    <source>
        <dbReference type="ARBA" id="ARBA00000077"/>
    </source>
</evidence>
<dbReference type="PANTHER" id="PTHR10954">
    <property type="entry name" value="RIBONUCLEASE H2 SUBUNIT A"/>
    <property type="match status" value="1"/>
</dbReference>
<proteinExistence type="inferred from homology"/>
<feature type="binding site" evidence="14 15">
    <location>
        <position position="24"/>
    </location>
    <ligand>
        <name>a divalent metal cation</name>
        <dbReference type="ChEBI" id="CHEBI:60240"/>
    </ligand>
</feature>
<dbReference type="PROSITE" id="PS51975">
    <property type="entry name" value="RNASE_H_2"/>
    <property type="match status" value="1"/>
</dbReference>
<evidence type="ECO:0000256" key="2">
    <source>
        <dbReference type="ARBA" id="ARBA00001946"/>
    </source>
</evidence>
<protein>
    <recommendedName>
        <fullName evidence="7 14">Ribonuclease HII</fullName>
        <shortName evidence="14">RNase HII</shortName>
        <ecNumber evidence="6 14">3.1.26.4</ecNumber>
    </recommendedName>
</protein>
<evidence type="ECO:0000256" key="4">
    <source>
        <dbReference type="ARBA" id="ARBA00004496"/>
    </source>
</evidence>
<keyword evidence="9 14" id="KW-0540">Nuclease</keyword>
<keyword evidence="19" id="KW-1185">Reference proteome</keyword>
<keyword evidence="13 14" id="KW-0464">Manganese</keyword>
<dbReference type="GO" id="GO:0006298">
    <property type="term" value="P:mismatch repair"/>
    <property type="evidence" value="ECO:0007669"/>
    <property type="project" value="TreeGrafter"/>
</dbReference>
<evidence type="ECO:0000313" key="19">
    <source>
        <dbReference type="Proteomes" id="UP000007722"/>
    </source>
</evidence>
<dbReference type="CDD" id="cd07180">
    <property type="entry name" value="RNase_HII_archaea_like"/>
    <property type="match status" value="1"/>
</dbReference>